<proteinExistence type="predicted"/>
<feature type="compositionally biased region" description="Basic residues" evidence="1">
    <location>
        <begin position="179"/>
        <end position="190"/>
    </location>
</feature>
<sequence length="265" mass="28565">MAIQCIFGTKFRVSMTLIVIACLCLEHVKGSCLSYGHSCWGAHGKRAGPPGRAASSDIGDGLPFRPHQPPEQPINVPLALTPAARWALVRMIPDKNTYYPFSKLIPLMDEQFLFPNDLVTGESDSSAVSSEHRHNGGALRSSDTSNESQPPLTSADMEHALADDPFTLPTKLVSSTNNGHRREHRRKKKPLSVPTNLSRYGVIDDKAEDTSNMERALAASDEDIGQLLFDATAAAAAVVPDSDAGVQPFTHKLFSAVNSGAPYST</sequence>
<feature type="compositionally biased region" description="Polar residues" evidence="1">
    <location>
        <begin position="141"/>
        <end position="152"/>
    </location>
</feature>
<evidence type="ECO:0000313" key="4">
    <source>
        <dbReference type="Proteomes" id="UP000069272"/>
    </source>
</evidence>
<keyword evidence="2" id="KW-0732">Signal</keyword>
<evidence type="ECO:0000313" key="3">
    <source>
        <dbReference type="EnsemblMetazoa" id="AALB002887-PA"/>
    </source>
</evidence>
<evidence type="ECO:0000256" key="2">
    <source>
        <dbReference type="SAM" id="SignalP"/>
    </source>
</evidence>
<name>A0A8W7JGB3_ANOAL</name>
<dbReference type="Proteomes" id="UP000069272">
    <property type="component" value="Chromosome 2R"/>
</dbReference>
<feature type="region of interest" description="Disordered" evidence="1">
    <location>
        <begin position="121"/>
        <end position="153"/>
    </location>
</feature>
<dbReference type="AlphaFoldDB" id="A0A8W7JGB3"/>
<feature type="chain" id="PRO_5036499559" evidence="2">
    <location>
        <begin position="31"/>
        <end position="265"/>
    </location>
</feature>
<dbReference type="EnsemblMetazoa" id="AALB002887-RA">
    <property type="protein sequence ID" value="AALB002887-PA"/>
    <property type="gene ID" value="AALB002887"/>
</dbReference>
<organism evidence="3 4">
    <name type="scientific">Anopheles albimanus</name>
    <name type="common">New world malaria mosquito</name>
    <dbReference type="NCBI Taxonomy" id="7167"/>
    <lineage>
        <taxon>Eukaryota</taxon>
        <taxon>Metazoa</taxon>
        <taxon>Ecdysozoa</taxon>
        <taxon>Arthropoda</taxon>
        <taxon>Hexapoda</taxon>
        <taxon>Insecta</taxon>
        <taxon>Pterygota</taxon>
        <taxon>Neoptera</taxon>
        <taxon>Endopterygota</taxon>
        <taxon>Diptera</taxon>
        <taxon>Nematocera</taxon>
        <taxon>Culicoidea</taxon>
        <taxon>Culicidae</taxon>
        <taxon>Anophelinae</taxon>
        <taxon>Anopheles</taxon>
    </lineage>
</organism>
<keyword evidence="4" id="KW-1185">Reference proteome</keyword>
<protein>
    <submittedName>
        <fullName evidence="3">Uncharacterized protein</fullName>
    </submittedName>
</protein>
<feature type="region of interest" description="Disordered" evidence="1">
    <location>
        <begin position="167"/>
        <end position="200"/>
    </location>
</feature>
<evidence type="ECO:0000256" key="1">
    <source>
        <dbReference type="SAM" id="MobiDB-lite"/>
    </source>
</evidence>
<accession>A0A8W7JGB3</accession>
<feature type="signal peptide" evidence="2">
    <location>
        <begin position="1"/>
        <end position="30"/>
    </location>
</feature>
<reference evidence="3 4" key="1">
    <citation type="journal article" date="2017" name="G3 (Bethesda)">
        <title>The Physical Genome Mapping of Anopheles albimanus Corrected Scaffold Misassemblies and Identified Interarm Rearrangements in Genus Anopheles.</title>
        <authorList>
            <person name="Artemov G.N."/>
            <person name="Peery A.N."/>
            <person name="Jiang X."/>
            <person name="Tu Z."/>
            <person name="Stegniy V.N."/>
            <person name="Sharakhova M.V."/>
            <person name="Sharakhov I.V."/>
        </authorList>
    </citation>
    <scope>NUCLEOTIDE SEQUENCE [LARGE SCALE GENOMIC DNA]</scope>
    <source>
        <strain evidence="3 4">ALBI9_A</strain>
    </source>
</reference>
<reference evidence="3" key="2">
    <citation type="submission" date="2022-08" db="UniProtKB">
        <authorList>
            <consortium name="EnsemblMetazoa"/>
        </authorList>
    </citation>
    <scope>IDENTIFICATION</scope>
    <source>
        <strain evidence="3">STECLA/ALBI9_A</strain>
    </source>
</reference>